<dbReference type="NCBIfam" id="TIGR00191">
    <property type="entry name" value="thrB"/>
    <property type="match status" value="1"/>
</dbReference>
<dbReference type="PRINTS" id="PR00958">
    <property type="entry name" value="HOMSERKINASE"/>
</dbReference>
<dbReference type="SUPFAM" id="SSF54211">
    <property type="entry name" value="Ribosomal protein S5 domain 2-like"/>
    <property type="match status" value="1"/>
</dbReference>
<dbReference type="Proteomes" id="UP001319861">
    <property type="component" value="Chromosome"/>
</dbReference>
<name>A0ABN6FJ39_SINCY</name>
<keyword evidence="7" id="KW-0963">Cytoplasm</keyword>
<evidence type="ECO:0000259" key="10">
    <source>
        <dbReference type="Pfam" id="PF08544"/>
    </source>
</evidence>
<evidence type="ECO:0000259" key="9">
    <source>
        <dbReference type="Pfam" id="PF00288"/>
    </source>
</evidence>
<dbReference type="Pfam" id="PF00288">
    <property type="entry name" value="GHMP_kinases_N"/>
    <property type="match status" value="1"/>
</dbReference>
<dbReference type="PANTHER" id="PTHR20861:SF1">
    <property type="entry name" value="HOMOSERINE KINASE"/>
    <property type="match status" value="1"/>
</dbReference>
<evidence type="ECO:0000256" key="5">
    <source>
        <dbReference type="ARBA" id="ARBA00022777"/>
    </source>
</evidence>
<dbReference type="InterPro" id="IPR000870">
    <property type="entry name" value="Homoserine_kinase"/>
</dbReference>
<reference evidence="11 12" key="1">
    <citation type="journal article" date="2021" name="J. Biosci. Bioeng.">
        <title>Identification and characterization of a chc gene cluster responsible for the aromatization pathway of cyclohexanecarboxylate degradation in Sinomonas cyclohexanicum ATCC 51369.</title>
        <authorList>
            <person name="Yamamoto T."/>
            <person name="Hasegawa Y."/>
            <person name="Lau P.C.K."/>
            <person name="Iwaki H."/>
        </authorList>
    </citation>
    <scope>NUCLEOTIDE SEQUENCE [LARGE SCALE GENOMIC DNA]</scope>
    <source>
        <strain evidence="11 12">ATCC 51369</strain>
    </source>
</reference>
<dbReference type="InterPro" id="IPR020568">
    <property type="entry name" value="Ribosomal_Su5_D2-typ_SF"/>
</dbReference>
<evidence type="ECO:0000256" key="4">
    <source>
        <dbReference type="ARBA" id="ARBA00022741"/>
    </source>
</evidence>
<feature type="domain" description="GHMP kinase N-terminal" evidence="9">
    <location>
        <begin position="79"/>
        <end position="161"/>
    </location>
</feature>
<dbReference type="PANTHER" id="PTHR20861">
    <property type="entry name" value="HOMOSERINE/4-DIPHOSPHOCYTIDYL-2-C-METHYL-D-ERYTHRITOL KINASE"/>
    <property type="match status" value="1"/>
</dbReference>
<dbReference type="EC" id="2.7.1.39" evidence="7 8"/>
<dbReference type="RefSeq" id="WP_229229481.1">
    <property type="nucleotide sequence ID" value="NZ_AP024525.1"/>
</dbReference>
<dbReference type="InterPro" id="IPR014721">
    <property type="entry name" value="Ribsml_uS5_D2-typ_fold_subgr"/>
</dbReference>
<keyword evidence="6 7" id="KW-0067">ATP-binding</keyword>
<evidence type="ECO:0000256" key="7">
    <source>
        <dbReference type="HAMAP-Rule" id="MF_00384"/>
    </source>
</evidence>
<dbReference type="Gene3D" id="3.30.230.10">
    <property type="match status" value="1"/>
</dbReference>
<evidence type="ECO:0000256" key="8">
    <source>
        <dbReference type="NCBIfam" id="TIGR00191"/>
    </source>
</evidence>
<dbReference type="PIRSF" id="PIRSF000676">
    <property type="entry name" value="Homoser_kin"/>
    <property type="match status" value="1"/>
</dbReference>
<comment type="pathway">
    <text evidence="7">Amino-acid biosynthesis; L-threonine biosynthesis; L-threonine from L-aspartate: step 4/5.</text>
</comment>
<comment type="similarity">
    <text evidence="7">Belongs to the GHMP kinase family. Homoserine kinase subfamily.</text>
</comment>
<proteinExistence type="inferred from homology"/>
<keyword evidence="5 7" id="KW-0418">Kinase</keyword>
<evidence type="ECO:0000313" key="11">
    <source>
        <dbReference type="EMBL" id="BCT76691.1"/>
    </source>
</evidence>
<dbReference type="SUPFAM" id="SSF55060">
    <property type="entry name" value="GHMP Kinase, C-terminal domain"/>
    <property type="match status" value="1"/>
</dbReference>
<evidence type="ECO:0000256" key="2">
    <source>
        <dbReference type="ARBA" id="ARBA00022679"/>
    </source>
</evidence>
<evidence type="ECO:0000256" key="1">
    <source>
        <dbReference type="ARBA" id="ARBA00022605"/>
    </source>
</evidence>
<organism evidence="11 12">
    <name type="scientific">Sinomonas cyclohexanicum</name>
    <name type="common">Corynebacterium cyclohexanicum</name>
    <dbReference type="NCBI Taxonomy" id="322009"/>
    <lineage>
        <taxon>Bacteria</taxon>
        <taxon>Bacillati</taxon>
        <taxon>Actinomycetota</taxon>
        <taxon>Actinomycetes</taxon>
        <taxon>Micrococcales</taxon>
        <taxon>Micrococcaceae</taxon>
        <taxon>Sinomonas</taxon>
    </lineage>
</organism>
<protein>
    <recommendedName>
        <fullName evidence="7 8">Homoserine kinase</fullName>
        <shortName evidence="7">HK</shortName>
        <shortName evidence="7">HSK</shortName>
        <ecNumber evidence="7 8">2.7.1.39</ecNumber>
    </recommendedName>
</protein>
<feature type="domain" description="GHMP kinase C-terminal" evidence="10">
    <location>
        <begin position="232"/>
        <end position="297"/>
    </location>
</feature>
<keyword evidence="2 7" id="KW-0808">Transferase</keyword>
<dbReference type="InterPro" id="IPR036554">
    <property type="entry name" value="GHMP_kinase_C_sf"/>
</dbReference>
<evidence type="ECO:0000256" key="6">
    <source>
        <dbReference type="ARBA" id="ARBA00022840"/>
    </source>
</evidence>
<dbReference type="Gene3D" id="3.30.70.890">
    <property type="entry name" value="GHMP kinase, C-terminal domain"/>
    <property type="match status" value="1"/>
</dbReference>
<keyword evidence="3 7" id="KW-0791">Threonine biosynthesis</keyword>
<comment type="catalytic activity">
    <reaction evidence="7">
        <text>L-homoserine + ATP = O-phospho-L-homoserine + ADP + H(+)</text>
        <dbReference type="Rhea" id="RHEA:13985"/>
        <dbReference type="ChEBI" id="CHEBI:15378"/>
        <dbReference type="ChEBI" id="CHEBI:30616"/>
        <dbReference type="ChEBI" id="CHEBI:57476"/>
        <dbReference type="ChEBI" id="CHEBI:57590"/>
        <dbReference type="ChEBI" id="CHEBI:456216"/>
        <dbReference type="EC" id="2.7.1.39"/>
    </reaction>
</comment>
<evidence type="ECO:0000313" key="12">
    <source>
        <dbReference type="Proteomes" id="UP001319861"/>
    </source>
</evidence>
<keyword evidence="1 7" id="KW-0028">Amino-acid biosynthesis</keyword>
<dbReference type="InterPro" id="IPR006204">
    <property type="entry name" value="GHMP_kinase_N_dom"/>
</dbReference>
<dbReference type="Pfam" id="PF08544">
    <property type="entry name" value="GHMP_kinases_C"/>
    <property type="match status" value="1"/>
</dbReference>
<feature type="binding site" evidence="7">
    <location>
        <begin position="107"/>
        <end position="117"/>
    </location>
    <ligand>
        <name>ATP</name>
        <dbReference type="ChEBI" id="CHEBI:30616"/>
    </ligand>
</feature>
<keyword evidence="12" id="KW-1185">Reference proteome</keyword>
<keyword evidence="4 7" id="KW-0547">Nucleotide-binding</keyword>
<comment type="function">
    <text evidence="7">Catalyzes the ATP-dependent phosphorylation of L-homoserine to L-homoserine phosphate.</text>
</comment>
<evidence type="ECO:0000256" key="3">
    <source>
        <dbReference type="ARBA" id="ARBA00022697"/>
    </source>
</evidence>
<dbReference type="EMBL" id="AP024525">
    <property type="protein sequence ID" value="BCT76691.1"/>
    <property type="molecule type" value="Genomic_DNA"/>
</dbReference>
<comment type="subcellular location">
    <subcellularLocation>
        <location evidence="7">Cytoplasm</location>
    </subcellularLocation>
</comment>
<sequence length="341" mass="35351">MTAVSEPRSDAGLRLVTPGQRVTVRVPATSANLGPGYDSLGLALALYDTVTVETTDDGALSFDLSGEGADTLPRDETHLVVRTLDAALARLGYARSGLKLTAENVSPHGRGLGSSASATVAAVLAAAALVDSVDRPGRAWVLQLCSEIEGHPDNVAPAIFGSLALSWQDGDAFRTAVADVAPTVVPIVAIPDFELSTELARSLLPSSIPHGAAAANAGRAALLVHALTKDPSLLLPATEDYLHQSYRSSAMEPSARLIEQLRAEGHAAVVSGAGPTVLALADGAAEADEVQAAVERFAHQGADEADDRRGEPGLADGPATRWRVLRLAVDREGARVDLHPR</sequence>
<dbReference type="HAMAP" id="MF_00384">
    <property type="entry name" value="Homoser_kinase"/>
    <property type="match status" value="1"/>
</dbReference>
<accession>A0ABN6FJ39</accession>
<gene>
    <name evidence="7 11" type="primary">thrB</name>
    <name evidence="11" type="ORF">SCMU_25330</name>
</gene>
<dbReference type="InterPro" id="IPR013750">
    <property type="entry name" value="GHMP_kinase_C_dom"/>
</dbReference>
<dbReference type="GO" id="GO:0016301">
    <property type="term" value="F:kinase activity"/>
    <property type="evidence" value="ECO:0007669"/>
    <property type="project" value="UniProtKB-KW"/>
</dbReference>